<evidence type="ECO:0000313" key="2">
    <source>
        <dbReference type="EMBL" id="SHG94894.1"/>
    </source>
</evidence>
<organism evidence="2 3">
    <name type="scientific">Hydrocarboniphaga daqingensis</name>
    <dbReference type="NCBI Taxonomy" id="490188"/>
    <lineage>
        <taxon>Bacteria</taxon>
        <taxon>Pseudomonadati</taxon>
        <taxon>Pseudomonadota</taxon>
        <taxon>Gammaproteobacteria</taxon>
        <taxon>Nevskiales</taxon>
        <taxon>Nevskiaceae</taxon>
        <taxon>Hydrocarboniphaga</taxon>
    </lineage>
</organism>
<feature type="transmembrane region" description="Helical" evidence="1">
    <location>
        <begin position="274"/>
        <end position="296"/>
    </location>
</feature>
<accession>A0A1M5NZ97</accession>
<gene>
    <name evidence="2" type="ORF">SAMN04488068_1944</name>
</gene>
<dbReference type="RefSeq" id="WP_072896958.1">
    <property type="nucleotide sequence ID" value="NZ_FQWZ01000004.1"/>
</dbReference>
<dbReference type="STRING" id="490188.SAMN04488068_1944"/>
<sequence>MVDGNTGSSIGDGRIVARLPSIPRQNWVLDPLQDSLFIIAAPLVILSMAIAAFLLLGAAVATTLILTTHIVMTVAHHLPTFIRLYGDVALFARHRWTFLIAPLLPLTIALLVGGWLIAHDLPVENLLYLFLLAVIWDPYHFLMQHYGFMRVYDRINTAPRALAARMDLLLCATGFVAIMLASGDWLTGLLTDLYRSTGWPLLQWVTSAGLAVVQWIGTRVALGMLAAYAVYLLWCHRQGHAISWVKLALYASTFGVMALAYTPNDWIASMAPGWSFKAGFAAVGIVHMTQYLAIVWRYNRGLAGHADRVRSGVFARWHQRGGWLVGAGYVALCLAYGELLTTQWDSRWLMVVLIAVGLTSTLMHYYFDGFIWKLRQGANQQHLALPGATADTASREALARKPLPVLARQLLYFGLPLALLTGGALSVWSGAQTGYQAYLLQAQQRSQAGDSEAAGQLARAAYAAMNRELPIAKRLADLAPSAAHDAELALLIYNQSRFEHVVMPHLDGADAASIAALANAHRERIGQAAALMRRALSRGEALATTDGRAMRTQDAQRVLDSWYAELDRTDPRPEPKPRP</sequence>
<dbReference type="Proteomes" id="UP000199758">
    <property type="component" value="Unassembled WGS sequence"/>
</dbReference>
<dbReference type="OrthoDB" id="7055466at2"/>
<evidence type="ECO:0008006" key="4">
    <source>
        <dbReference type="Google" id="ProtNLM"/>
    </source>
</evidence>
<evidence type="ECO:0000313" key="3">
    <source>
        <dbReference type="Proteomes" id="UP000199758"/>
    </source>
</evidence>
<name>A0A1M5NZ97_9GAMM</name>
<feature type="transmembrane region" description="Helical" evidence="1">
    <location>
        <begin position="410"/>
        <end position="431"/>
    </location>
</feature>
<feature type="transmembrane region" description="Helical" evidence="1">
    <location>
        <begin position="125"/>
        <end position="142"/>
    </location>
</feature>
<evidence type="ECO:0000256" key="1">
    <source>
        <dbReference type="SAM" id="Phobius"/>
    </source>
</evidence>
<keyword evidence="1" id="KW-0812">Transmembrane</keyword>
<feature type="transmembrane region" description="Helical" evidence="1">
    <location>
        <begin position="36"/>
        <end position="58"/>
    </location>
</feature>
<feature type="transmembrane region" description="Helical" evidence="1">
    <location>
        <begin position="201"/>
        <end position="234"/>
    </location>
</feature>
<keyword evidence="1" id="KW-0472">Membrane</keyword>
<dbReference type="AlphaFoldDB" id="A0A1M5NZ97"/>
<keyword evidence="1" id="KW-1133">Transmembrane helix</keyword>
<reference evidence="2 3" key="1">
    <citation type="submission" date="2016-11" db="EMBL/GenBank/DDBJ databases">
        <authorList>
            <person name="Jaros S."/>
            <person name="Januszkiewicz K."/>
            <person name="Wedrychowicz H."/>
        </authorList>
    </citation>
    <scope>NUCLEOTIDE SEQUENCE [LARGE SCALE GENOMIC DNA]</scope>
    <source>
        <strain evidence="2 3">CGMCC 1.7049</strain>
    </source>
</reference>
<keyword evidence="3" id="KW-1185">Reference proteome</keyword>
<protein>
    <recommendedName>
        <fullName evidence="4">Transmembrane protein</fullName>
    </recommendedName>
</protein>
<feature type="transmembrane region" description="Helical" evidence="1">
    <location>
        <begin position="317"/>
        <end position="337"/>
    </location>
</feature>
<feature type="transmembrane region" description="Helical" evidence="1">
    <location>
        <begin position="241"/>
        <end position="262"/>
    </location>
</feature>
<feature type="transmembrane region" description="Helical" evidence="1">
    <location>
        <begin position="98"/>
        <end position="119"/>
    </location>
</feature>
<feature type="transmembrane region" description="Helical" evidence="1">
    <location>
        <begin position="162"/>
        <end position="181"/>
    </location>
</feature>
<dbReference type="EMBL" id="FQWZ01000004">
    <property type="protein sequence ID" value="SHG94894.1"/>
    <property type="molecule type" value="Genomic_DNA"/>
</dbReference>
<proteinExistence type="predicted"/>
<feature type="transmembrane region" description="Helical" evidence="1">
    <location>
        <begin position="349"/>
        <end position="367"/>
    </location>
</feature>